<accession>K3VSE2</accession>
<evidence type="ECO:0000313" key="2">
    <source>
        <dbReference type="Proteomes" id="UP000007978"/>
    </source>
</evidence>
<dbReference type="eggNOG" id="ENOG502TGUQ">
    <property type="taxonomic scope" value="Eukaryota"/>
</dbReference>
<proteinExistence type="predicted"/>
<protein>
    <submittedName>
        <fullName evidence="1">Uncharacterized protein</fullName>
    </submittedName>
</protein>
<dbReference type="GeneID" id="20360290"/>
<keyword evidence="2" id="KW-1185">Reference proteome</keyword>
<dbReference type="Proteomes" id="UP000007978">
    <property type="component" value="Chromosome 4"/>
</dbReference>
<sequence length="270" mass="31303">MCKPVRYVYPRCGHPIVQDKYVWSVERCPFAQCTSRDCWISNNIRKDLIEDTPWPFDNLTEPCPLFHERDDSETATLAASSSDGDRTSSYETCDQGYSTCDQDSSSYVTCDQGYSTGDQDSSCYETCLEFILSERSTPQPEGMDEEELDRMINDILLQEGLPAETSGEEVLYTNEDIFQFDEDSCPPVDQFLLDEDEPHYFDTGLPQEMPFTNDQLTYYNDVVYQTGGELPFASIDDQIEWERVRAVEEPLEQNLFGQDLDMEWRFDEWF</sequence>
<dbReference type="HOGENOM" id="CLU_1102814_0_0_1"/>
<comment type="caution">
    <text evidence="1">The sequence shown here is derived from an EMBL/GenBank/DDBJ whole genome shotgun (WGS) entry which is preliminary data.</text>
</comment>
<dbReference type="EMBL" id="AFNW01000051">
    <property type="protein sequence ID" value="EKJ78209.1"/>
    <property type="molecule type" value="Genomic_DNA"/>
</dbReference>
<dbReference type="KEGG" id="fpu:FPSE_01670"/>
<dbReference type="OrthoDB" id="4985941at2759"/>
<name>K3VSE2_FUSPC</name>
<organism evidence="1 2">
    <name type="scientific">Fusarium pseudograminearum (strain CS3096)</name>
    <name type="common">Wheat and barley crown-rot fungus</name>
    <dbReference type="NCBI Taxonomy" id="1028729"/>
    <lineage>
        <taxon>Eukaryota</taxon>
        <taxon>Fungi</taxon>
        <taxon>Dikarya</taxon>
        <taxon>Ascomycota</taxon>
        <taxon>Pezizomycotina</taxon>
        <taxon>Sordariomycetes</taxon>
        <taxon>Hypocreomycetidae</taxon>
        <taxon>Hypocreales</taxon>
        <taxon>Nectriaceae</taxon>
        <taxon>Fusarium</taxon>
    </lineage>
</organism>
<reference evidence="1 2" key="1">
    <citation type="journal article" date="2012" name="PLoS Pathog.">
        <title>Comparative pathogenomics reveals horizontally acquired novel virulence genes in fungi infecting cereal hosts.</title>
        <authorList>
            <person name="Gardiner D.M."/>
            <person name="McDonald M.C."/>
            <person name="Covarelli L."/>
            <person name="Solomon P.S."/>
            <person name="Rusu A.G."/>
            <person name="Marshall M."/>
            <person name="Kazan K."/>
            <person name="Chakraborty S."/>
            <person name="McDonald B.A."/>
            <person name="Manners J.M."/>
        </authorList>
    </citation>
    <scope>NUCLEOTIDE SEQUENCE [LARGE SCALE GENOMIC DNA]</scope>
    <source>
        <strain evidence="1 2">CS3096</strain>
    </source>
</reference>
<dbReference type="RefSeq" id="XP_009253065.1">
    <property type="nucleotide sequence ID" value="XM_009254790.1"/>
</dbReference>
<gene>
    <name evidence="1" type="ORF">FPSE_01670</name>
</gene>
<dbReference type="AlphaFoldDB" id="K3VSE2"/>
<evidence type="ECO:0000313" key="1">
    <source>
        <dbReference type="EMBL" id="EKJ78209.1"/>
    </source>
</evidence>